<feature type="transmembrane region" description="Helical" evidence="7">
    <location>
        <begin position="396"/>
        <end position="416"/>
    </location>
</feature>
<reference evidence="10" key="1">
    <citation type="submission" date="2018-02" db="EMBL/GenBank/DDBJ databases">
        <title>Genome sequence of Desulfocucumis palustris strain NAW-5.</title>
        <authorList>
            <person name="Watanabe M."/>
            <person name="Kojima H."/>
            <person name="Fukui M."/>
        </authorList>
    </citation>
    <scope>NUCLEOTIDE SEQUENCE [LARGE SCALE GENOMIC DNA]</scope>
    <source>
        <strain evidence="10">NAW-5</strain>
    </source>
</reference>
<feature type="transmembrane region" description="Helical" evidence="7">
    <location>
        <begin position="171"/>
        <end position="194"/>
    </location>
</feature>
<dbReference type="NCBIfam" id="TIGR00786">
    <property type="entry name" value="dctM"/>
    <property type="match status" value="1"/>
</dbReference>
<evidence type="ECO:0000256" key="7">
    <source>
        <dbReference type="SAM" id="Phobius"/>
    </source>
</evidence>
<evidence type="ECO:0000313" key="10">
    <source>
        <dbReference type="Proteomes" id="UP000239549"/>
    </source>
</evidence>
<dbReference type="PANTHER" id="PTHR33362:SF5">
    <property type="entry name" value="C4-DICARBOXYLATE TRAP TRANSPORTER LARGE PERMEASE PROTEIN DCTM"/>
    <property type="match status" value="1"/>
</dbReference>
<feature type="domain" description="TRAP C4-dicarboxylate transport system permease DctM subunit" evidence="8">
    <location>
        <begin position="7"/>
        <end position="415"/>
    </location>
</feature>
<organism evidence="9 10">
    <name type="scientific">Desulfocucumis palustris</name>
    <dbReference type="NCBI Taxonomy" id="1898651"/>
    <lineage>
        <taxon>Bacteria</taxon>
        <taxon>Bacillati</taxon>
        <taxon>Bacillota</taxon>
        <taxon>Clostridia</taxon>
        <taxon>Eubacteriales</taxon>
        <taxon>Desulfocucumaceae</taxon>
        <taxon>Desulfocucumis</taxon>
    </lineage>
</organism>
<evidence type="ECO:0000256" key="1">
    <source>
        <dbReference type="ARBA" id="ARBA00004429"/>
    </source>
</evidence>
<keyword evidence="2" id="KW-1003">Cell membrane</keyword>
<name>A0A2L2XIQ4_9FIRM</name>
<feature type="transmembrane region" description="Helical" evidence="7">
    <location>
        <begin position="354"/>
        <end position="376"/>
    </location>
</feature>
<keyword evidence="5 7" id="KW-1133">Transmembrane helix</keyword>
<dbReference type="GO" id="GO:0005886">
    <property type="term" value="C:plasma membrane"/>
    <property type="evidence" value="ECO:0007669"/>
    <property type="project" value="UniProtKB-SubCell"/>
</dbReference>
<feature type="transmembrane region" description="Helical" evidence="7">
    <location>
        <begin position="277"/>
        <end position="294"/>
    </location>
</feature>
<evidence type="ECO:0000256" key="3">
    <source>
        <dbReference type="ARBA" id="ARBA00022519"/>
    </source>
</evidence>
<feature type="transmembrane region" description="Helical" evidence="7">
    <location>
        <begin position="86"/>
        <end position="107"/>
    </location>
</feature>
<sequence>METAVLFLIFVGLFLVNVPIAISLAIAALVLLATTTDFTLYMMAQRMFASLLSPPLLAIPSFVFAGVVMSYGGISKYLIAALRAWFGHLPGGLAVVTIAACSIFAAISGSSPATAAAIGAIMLPALIEGGYPKRYAMGLIAAAGTLGILIPPSVTMVVFGVTAEVSIGDLFMGGLLPGILLASILIVSAVIYALKNNFGRAPRASWEERWKSSIKALPGAFLPFFILGSIYAGVVTPTEAAVLSVFYTLVVSIFIYREMKLSNVREILRESINISSMIYLIISAAMVFSLFLTAKQVPQQVAEWIADSNLNKYAFFFATNIMFFVMGTFLEAVSITLITLPLLLPIIYHLNIDIVQFAVVMTVNMELAMITPPVGLNLFVVSAMAREKLEEVIKGVWPFILILVAALILFVLWPDISTYIPRELMRR</sequence>
<feature type="transmembrane region" description="Helical" evidence="7">
    <location>
        <begin position="314"/>
        <end position="347"/>
    </location>
</feature>
<feature type="transmembrane region" description="Helical" evidence="7">
    <location>
        <begin position="138"/>
        <end position="159"/>
    </location>
</feature>
<proteinExistence type="predicted"/>
<dbReference type="PIRSF" id="PIRSF006066">
    <property type="entry name" value="HI0050"/>
    <property type="match status" value="1"/>
</dbReference>
<accession>A0A2L2XIQ4</accession>
<dbReference type="OrthoDB" id="9772674at2"/>
<dbReference type="AlphaFoldDB" id="A0A2L2XIQ4"/>
<comment type="subcellular location">
    <subcellularLocation>
        <location evidence="1">Cell inner membrane</location>
        <topology evidence="1">Multi-pass membrane protein</topology>
    </subcellularLocation>
</comment>
<feature type="transmembrane region" description="Helical" evidence="7">
    <location>
        <begin position="113"/>
        <end position="131"/>
    </location>
</feature>
<dbReference type="RefSeq" id="WP_104373640.1">
    <property type="nucleotide sequence ID" value="NZ_BFAV01000173.1"/>
</dbReference>
<evidence type="ECO:0000313" key="9">
    <source>
        <dbReference type="EMBL" id="GBF35583.1"/>
    </source>
</evidence>
<feature type="transmembrane region" description="Helical" evidence="7">
    <location>
        <begin position="51"/>
        <end position="74"/>
    </location>
</feature>
<protein>
    <submittedName>
        <fullName evidence="9">TRAP-type C4-dicarboxylate transport system large permease component</fullName>
    </submittedName>
</protein>
<feature type="transmembrane region" description="Helical" evidence="7">
    <location>
        <begin position="240"/>
        <end position="256"/>
    </location>
</feature>
<dbReference type="InterPro" id="IPR004681">
    <property type="entry name" value="TRAP_DctM"/>
</dbReference>
<dbReference type="InterPro" id="IPR010656">
    <property type="entry name" value="DctM"/>
</dbReference>
<keyword evidence="10" id="KW-1185">Reference proteome</keyword>
<gene>
    <name evidence="9" type="ORF">DCCM_4712</name>
</gene>
<dbReference type="Proteomes" id="UP000239549">
    <property type="component" value="Unassembled WGS sequence"/>
</dbReference>
<evidence type="ECO:0000256" key="5">
    <source>
        <dbReference type="ARBA" id="ARBA00022989"/>
    </source>
</evidence>
<evidence type="ECO:0000256" key="2">
    <source>
        <dbReference type="ARBA" id="ARBA00022475"/>
    </source>
</evidence>
<dbReference type="GO" id="GO:0022857">
    <property type="term" value="F:transmembrane transporter activity"/>
    <property type="evidence" value="ECO:0007669"/>
    <property type="project" value="TreeGrafter"/>
</dbReference>
<comment type="caution">
    <text evidence="9">The sequence shown here is derived from an EMBL/GenBank/DDBJ whole genome shotgun (WGS) entry which is preliminary data.</text>
</comment>
<evidence type="ECO:0000256" key="4">
    <source>
        <dbReference type="ARBA" id="ARBA00022692"/>
    </source>
</evidence>
<dbReference type="EMBL" id="BFAV01000173">
    <property type="protein sequence ID" value="GBF35583.1"/>
    <property type="molecule type" value="Genomic_DNA"/>
</dbReference>
<keyword evidence="6 7" id="KW-0472">Membrane</keyword>
<feature type="transmembrane region" description="Helical" evidence="7">
    <location>
        <begin position="214"/>
        <end position="234"/>
    </location>
</feature>
<keyword evidence="4 7" id="KW-0812">Transmembrane</keyword>
<evidence type="ECO:0000259" key="8">
    <source>
        <dbReference type="Pfam" id="PF06808"/>
    </source>
</evidence>
<evidence type="ECO:0000256" key="6">
    <source>
        <dbReference type="ARBA" id="ARBA00023136"/>
    </source>
</evidence>
<keyword evidence="3" id="KW-0997">Cell inner membrane</keyword>
<dbReference type="PANTHER" id="PTHR33362">
    <property type="entry name" value="SIALIC ACID TRAP TRANSPORTER PERMEASE PROTEIN SIAT-RELATED"/>
    <property type="match status" value="1"/>
</dbReference>
<dbReference type="Pfam" id="PF06808">
    <property type="entry name" value="DctM"/>
    <property type="match status" value="1"/>
</dbReference>